<comment type="caution">
    <text evidence="1">The sequence shown here is derived from an EMBL/GenBank/DDBJ whole genome shotgun (WGS) entry which is preliminary data.</text>
</comment>
<name>A0AAD8HZD6_9APIA</name>
<dbReference type="PANTHER" id="PTHR33601">
    <property type="entry name" value="PROTEIN LITTLE ZIPPER 4"/>
    <property type="match status" value="1"/>
</dbReference>
<evidence type="ECO:0000313" key="1">
    <source>
        <dbReference type="EMBL" id="KAK1376284.1"/>
    </source>
</evidence>
<dbReference type="InterPro" id="IPR039312">
    <property type="entry name" value="ZPR"/>
</dbReference>
<dbReference type="PANTHER" id="PTHR33601:SF22">
    <property type="entry name" value="PROTEIN LITTLE ZIPPER 1"/>
    <property type="match status" value="1"/>
</dbReference>
<keyword evidence="2" id="KW-1185">Reference proteome</keyword>
<proteinExistence type="predicted"/>
<organism evidence="1 2">
    <name type="scientific">Heracleum sosnowskyi</name>
    <dbReference type="NCBI Taxonomy" id="360622"/>
    <lineage>
        <taxon>Eukaryota</taxon>
        <taxon>Viridiplantae</taxon>
        <taxon>Streptophyta</taxon>
        <taxon>Embryophyta</taxon>
        <taxon>Tracheophyta</taxon>
        <taxon>Spermatophyta</taxon>
        <taxon>Magnoliopsida</taxon>
        <taxon>eudicotyledons</taxon>
        <taxon>Gunneridae</taxon>
        <taxon>Pentapetalae</taxon>
        <taxon>asterids</taxon>
        <taxon>campanulids</taxon>
        <taxon>Apiales</taxon>
        <taxon>Apiaceae</taxon>
        <taxon>Apioideae</taxon>
        <taxon>apioid superclade</taxon>
        <taxon>Tordylieae</taxon>
        <taxon>Tordyliinae</taxon>
        <taxon>Heracleum</taxon>
    </lineage>
</organism>
<protein>
    <submittedName>
        <fullName evidence="1">Uncharacterized protein</fullName>
    </submittedName>
</protein>
<accession>A0AAD8HZD6</accession>
<dbReference type="EMBL" id="JAUIZM010000007">
    <property type="protein sequence ID" value="KAK1376284.1"/>
    <property type="molecule type" value="Genomic_DNA"/>
</dbReference>
<reference evidence="1" key="1">
    <citation type="submission" date="2023-02" db="EMBL/GenBank/DDBJ databases">
        <title>Genome of toxic invasive species Heracleum sosnowskyi carries increased number of genes despite the absence of recent whole-genome duplications.</title>
        <authorList>
            <person name="Schelkunov M."/>
            <person name="Shtratnikova V."/>
            <person name="Makarenko M."/>
            <person name="Klepikova A."/>
            <person name="Omelchenko D."/>
            <person name="Novikova G."/>
            <person name="Obukhova E."/>
            <person name="Bogdanov V."/>
            <person name="Penin A."/>
            <person name="Logacheva M."/>
        </authorList>
    </citation>
    <scope>NUCLEOTIDE SEQUENCE</scope>
    <source>
        <strain evidence="1">Hsosn_3</strain>
        <tissue evidence="1">Leaf</tissue>
    </source>
</reference>
<evidence type="ECO:0000313" key="2">
    <source>
        <dbReference type="Proteomes" id="UP001237642"/>
    </source>
</evidence>
<dbReference type="AlphaFoldDB" id="A0AAD8HZD6"/>
<gene>
    <name evidence="1" type="ORF">POM88_032477</name>
</gene>
<sequence>MNSSYDPLHLYFSPSRRRSFENLSFRAYCIHRSALFVFHTRRKRMSKHKKEKARRLWMLKRRKMEMNNLKLYTENIGIIKENEKLRKKAALLHSENLALQSQLQISG</sequence>
<reference evidence="1" key="2">
    <citation type="submission" date="2023-05" db="EMBL/GenBank/DDBJ databases">
        <authorList>
            <person name="Schelkunov M.I."/>
        </authorList>
    </citation>
    <scope>NUCLEOTIDE SEQUENCE</scope>
    <source>
        <strain evidence="1">Hsosn_3</strain>
        <tissue evidence="1">Leaf</tissue>
    </source>
</reference>
<dbReference type="Proteomes" id="UP001237642">
    <property type="component" value="Unassembled WGS sequence"/>
</dbReference>